<proteinExistence type="predicted"/>
<evidence type="ECO:0000313" key="3">
    <source>
        <dbReference type="Proteomes" id="UP000009172"/>
    </source>
</evidence>
<keyword evidence="3" id="KW-1185">Reference proteome</keyword>
<feature type="region of interest" description="Disordered" evidence="1">
    <location>
        <begin position="130"/>
        <end position="152"/>
    </location>
</feature>
<reference evidence="3" key="1">
    <citation type="journal article" date="2012" name="MBio">
        <title>Comparative genome analysis of Trichophyton rubrum and related dermatophytes reveals candidate genes involved in infection.</title>
        <authorList>
            <person name="Martinez D.A."/>
            <person name="Oliver B.G."/>
            <person name="Graeser Y."/>
            <person name="Goldberg J.M."/>
            <person name="Li W."/>
            <person name="Martinez-Rossi N.M."/>
            <person name="Monod M."/>
            <person name="Shelest E."/>
            <person name="Barton R.C."/>
            <person name="Birch E."/>
            <person name="Brakhage A.A."/>
            <person name="Chen Z."/>
            <person name="Gurr S.J."/>
            <person name="Heiman D."/>
            <person name="Heitman J."/>
            <person name="Kosti I."/>
            <person name="Rossi A."/>
            <person name="Saif S."/>
            <person name="Samalova M."/>
            <person name="Saunders C.W."/>
            <person name="Shea T."/>
            <person name="Summerbell R.C."/>
            <person name="Xu J."/>
            <person name="Young S."/>
            <person name="Zeng Q."/>
            <person name="Birren B.W."/>
            <person name="Cuomo C.A."/>
            <person name="White T.C."/>
        </authorList>
    </citation>
    <scope>NUCLEOTIDE SEQUENCE [LARGE SCALE GENOMIC DNA]</scope>
    <source>
        <strain evidence="3">CBS 112818</strain>
    </source>
</reference>
<organism evidence="2 3">
    <name type="scientific">Trichophyton tonsurans (strain CBS 112818)</name>
    <name type="common">Scalp ringworm fungus</name>
    <dbReference type="NCBI Taxonomy" id="647933"/>
    <lineage>
        <taxon>Eukaryota</taxon>
        <taxon>Fungi</taxon>
        <taxon>Dikarya</taxon>
        <taxon>Ascomycota</taxon>
        <taxon>Pezizomycotina</taxon>
        <taxon>Eurotiomycetes</taxon>
        <taxon>Eurotiomycetidae</taxon>
        <taxon>Onygenales</taxon>
        <taxon>Arthrodermataceae</taxon>
        <taxon>Trichophyton</taxon>
    </lineage>
</organism>
<feature type="region of interest" description="Disordered" evidence="1">
    <location>
        <begin position="178"/>
        <end position="209"/>
    </location>
</feature>
<feature type="compositionally biased region" description="Low complexity" evidence="1">
    <location>
        <begin position="1"/>
        <end position="31"/>
    </location>
</feature>
<dbReference type="AlphaFoldDB" id="F2RW36"/>
<evidence type="ECO:0000256" key="1">
    <source>
        <dbReference type="SAM" id="MobiDB-lite"/>
    </source>
</evidence>
<dbReference type="Proteomes" id="UP000009172">
    <property type="component" value="Unassembled WGS sequence"/>
</dbReference>
<evidence type="ECO:0000313" key="2">
    <source>
        <dbReference type="EMBL" id="EGD95535.1"/>
    </source>
</evidence>
<gene>
    <name evidence="2" type="ORF">TESG_03011</name>
</gene>
<sequence length="209" mass="22738">MADKSNSSSNQGSNNDQTQSQSTHTSNSDSDPFGLDKYIKPVSDPWSVYNMTYSSSSASSGSTLAKDLIFLPFSRLVLVILSLHLPLLSLSPPCPRMGHLNPGPRLGSRAGRPPWPLREFNAFKLPARTHQDEAGGDSLTSSPHLVPGPASAWPSSCRMFKEECRYCGSASRKAHAQRVMTSGLDSPKRHREIQQQPQPAVSGKCETCQ</sequence>
<accession>F2RW36</accession>
<dbReference type="HOGENOM" id="CLU_1316252_0_0_1"/>
<dbReference type="EMBL" id="GG698488">
    <property type="protein sequence ID" value="EGD95535.1"/>
    <property type="molecule type" value="Genomic_DNA"/>
</dbReference>
<protein>
    <submittedName>
        <fullName evidence="2">Uncharacterized protein</fullName>
    </submittedName>
</protein>
<feature type="region of interest" description="Disordered" evidence="1">
    <location>
        <begin position="1"/>
        <end position="34"/>
    </location>
</feature>
<name>F2RW36_TRIT1</name>